<evidence type="ECO:0000256" key="1">
    <source>
        <dbReference type="ARBA" id="ARBA00006484"/>
    </source>
</evidence>
<dbReference type="AlphaFoldDB" id="X5MCA4"/>
<dbReference type="PRINTS" id="PR00081">
    <property type="entry name" value="GDHRDH"/>
</dbReference>
<evidence type="ECO:0000313" key="4">
    <source>
        <dbReference type="EMBL" id="CDO58972.1"/>
    </source>
</evidence>
<keyword evidence="5" id="KW-1185">Reference proteome</keyword>
<dbReference type="Proteomes" id="UP000032160">
    <property type="component" value="Chromosome I"/>
</dbReference>
<sequence>MSAPFLIFGATGGVGSALASKLHAKGHPLVLSGRNEEALSKSADQLGATHVAGDVTHEDDLTHIVEQATTDDGIAGLAFCVGSIDLKPLRRITSDDLTAAFQLNAVSAALAIQKAAPALKKAKGSVVLFSTIAVDQGFTNHAIVSAAKGAVEGLGRALAADLAPDIRVNIVAPSLMDTQLAASITQSEAMAQGIAKLHPIPRLGEAEDAAALAAFLLTDESPWITGQVMRVDGGRSHLRTKG</sequence>
<dbReference type="PATRIC" id="fig|1458461.3.peg.758"/>
<dbReference type="STRING" id="1458461.BN1012_Phect758"/>
<feature type="domain" description="Ketoreductase" evidence="3">
    <location>
        <begin position="3"/>
        <end position="176"/>
    </location>
</feature>
<dbReference type="CDD" id="cd05233">
    <property type="entry name" value="SDR_c"/>
    <property type="match status" value="1"/>
</dbReference>
<dbReference type="RefSeq" id="WP_043949776.1">
    <property type="nucleotide sequence ID" value="NZ_HG966617.1"/>
</dbReference>
<dbReference type="OrthoDB" id="9803333at2"/>
<name>X5MCA4_9HYPH</name>
<dbReference type="InterPro" id="IPR051122">
    <property type="entry name" value="SDR_DHRS6-like"/>
</dbReference>
<dbReference type="Gene3D" id="3.40.50.720">
    <property type="entry name" value="NAD(P)-binding Rossmann-like Domain"/>
    <property type="match status" value="1"/>
</dbReference>
<dbReference type="HOGENOM" id="CLU_010194_1_2_5"/>
<dbReference type="InterPro" id="IPR057326">
    <property type="entry name" value="KR_dom"/>
</dbReference>
<dbReference type="PANTHER" id="PTHR43477:SF1">
    <property type="entry name" value="DIHYDROANTICAPSIN 7-DEHYDROGENASE"/>
    <property type="match status" value="1"/>
</dbReference>
<accession>X5MCA4</accession>
<evidence type="ECO:0000256" key="2">
    <source>
        <dbReference type="ARBA" id="ARBA00023002"/>
    </source>
</evidence>
<dbReference type="EMBL" id="HG966617">
    <property type="protein sequence ID" value="CDO58972.1"/>
    <property type="molecule type" value="Genomic_DNA"/>
</dbReference>
<proteinExistence type="inferred from homology"/>
<dbReference type="GO" id="GO:0016491">
    <property type="term" value="F:oxidoreductase activity"/>
    <property type="evidence" value="ECO:0007669"/>
    <property type="project" value="UniProtKB-KW"/>
</dbReference>
<evidence type="ECO:0000313" key="5">
    <source>
        <dbReference type="Proteomes" id="UP000032160"/>
    </source>
</evidence>
<dbReference type="InterPro" id="IPR036291">
    <property type="entry name" value="NAD(P)-bd_dom_sf"/>
</dbReference>
<reference evidence="4 5" key="1">
    <citation type="journal article" date="2014" name="Front. Genet.">
        <title>Genome and metabolic network of "Candidatus Phaeomarinobacter ectocarpi" Ec32, a new candidate genus of Alphaproteobacteria frequently associated with brown algae.</title>
        <authorList>
            <person name="Dittami S.M."/>
            <person name="Barbeyron T."/>
            <person name="Boyen C."/>
            <person name="Cambefort J."/>
            <person name="Collet G."/>
            <person name="Delage L."/>
            <person name="Gobet A."/>
            <person name="Groisillier A."/>
            <person name="Leblanc C."/>
            <person name="Michel G."/>
            <person name="Scornet D."/>
            <person name="Siegel A."/>
            <person name="Tapia J.E."/>
            <person name="Tonon T."/>
        </authorList>
    </citation>
    <scope>NUCLEOTIDE SEQUENCE [LARGE SCALE GENOMIC DNA]</scope>
    <source>
        <strain evidence="4 5">Ec32</strain>
    </source>
</reference>
<dbReference type="PANTHER" id="PTHR43477">
    <property type="entry name" value="DIHYDROANTICAPSIN 7-DEHYDROGENASE"/>
    <property type="match status" value="1"/>
</dbReference>
<protein>
    <submittedName>
        <fullName evidence="4">Short chain dehydrogenase</fullName>
    </submittedName>
</protein>
<dbReference type="InterPro" id="IPR002347">
    <property type="entry name" value="SDR_fam"/>
</dbReference>
<dbReference type="Pfam" id="PF13561">
    <property type="entry name" value="adh_short_C2"/>
    <property type="match status" value="1"/>
</dbReference>
<evidence type="ECO:0000259" key="3">
    <source>
        <dbReference type="SMART" id="SM00822"/>
    </source>
</evidence>
<dbReference type="SUPFAM" id="SSF51735">
    <property type="entry name" value="NAD(P)-binding Rossmann-fold domains"/>
    <property type="match status" value="1"/>
</dbReference>
<comment type="similarity">
    <text evidence="1">Belongs to the short-chain dehydrogenases/reductases (SDR) family.</text>
</comment>
<organism evidence="4 5">
    <name type="scientific">Candidatus Phaeomarinibacter ectocarpi</name>
    <dbReference type="NCBI Taxonomy" id="1458461"/>
    <lineage>
        <taxon>Bacteria</taxon>
        <taxon>Pseudomonadati</taxon>
        <taxon>Pseudomonadota</taxon>
        <taxon>Alphaproteobacteria</taxon>
        <taxon>Hyphomicrobiales</taxon>
        <taxon>Parvibaculaceae</taxon>
        <taxon>Candidatus Phaeomarinibacter</taxon>
    </lineage>
</organism>
<dbReference type="SMART" id="SM00822">
    <property type="entry name" value="PKS_KR"/>
    <property type="match status" value="1"/>
</dbReference>
<keyword evidence="2" id="KW-0560">Oxidoreductase</keyword>
<gene>
    <name evidence="4" type="ORF">BN1012_Phect758</name>
</gene>
<dbReference type="KEGG" id="pect:BN1012_Phect758"/>